<dbReference type="Gene3D" id="3.50.50.60">
    <property type="entry name" value="FAD/NAD(P)-binding domain"/>
    <property type="match status" value="2"/>
</dbReference>
<proteinExistence type="inferred from homology"/>
<dbReference type="NCBIfam" id="TIGR01988">
    <property type="entry name" value="Ubi-OHases"/>
    <property type="match status" value="1"/>
</dbReference>
<evidence type="ECO:0000256" key="6">
    <source>
        <dbReference type="ARBA" id="ARBA00023002"/>
    </source>
</evidence>
<dbReference type="Proteomes" id="UP001193680">
    <property type="component" value="Unassembled WGS sequence"/>
</dbReference>
<dbReference type="EMBL" id="JACBGI020000014">
    <property type="protein sequence ID" value="MBF6058282.1"/>
    <property type="molecule type" value="Genomic_DNA"/>
</dbReference>
<dbReference type="GO" id="GO:0004497">
    <property type="term" value="F:monooxygenase activity"/>
    <property type="evidence" value="ECO:0007669"/>
    <property type="project" value="UniProtKB-KW"/>
</dbReference>
<dbReference type="SUPFAM" id="SSF51905">
    <property type="entry name" value="FAD/NAD(P)-binding domain"/>
    <property type="match status" value="1"/>
</dbReference>
<organism evidence="9 10">
    <name type="scientific">Thiomicrorhabdus heinhorstiae</name>
    <dbReference type="NCBI Taxonomy" id="2748010"/>
    <lineage>
        <taxon>Bacteria</taxon>
        <taxon>Pseudomonadati</taxon>
        <taxon>Pseudomonadota</taxon>
        <taxon>Gammaproteobacteria</taxon>
        <taxon>Thiotrichales</taxon>
        <taxon>Piscirickettsiaceae</taxon>
        <taxon>Thiomicrorhabdus</taxon>
    </lineage>
</organism>
<sequence length="407" mass="44575">MSVMTKISRNCEVVISGGGPVGLILAIGLARQGRSVLLAEPVAQQSNQPNSFDGRVLALTYGSQQVLQALGIWDALVDYCTPILHVHVSQKGYMGLTTLHAEETGVPALGYSVQASDLGNVLWRQAQQEPLIEILSPAKVIDFTDAQDGVQVIIEDLSVSDDSVEASLIKCTAQLLIGADGTHSKVRQLMGLPLHEKSYHAYGILAKIETEAHPEGWSFERFTEEGPVALLPMDGHFHKAVLVCPEEQKDAIMALNDEAYMALFADKMGERLGGFTTISERVAYPLKETYVDTMTQGRELLMGNASHTQHPVAAQGLNLGIRDIEDFLRLAEQQNDLGNTEFLQGYAGKREPDHRKVMGMTDGLIQIFQHGSPLVGHLRGIGLMALQRMPKLKQRFSRFAMGNQRHG</sequence>
<evidence type="ECO:0000256" key="5">
    <source>
        <dbReference type="ARBA" id="ARBA00022827"/>
    </source>
</evidence>
<comment type="pathway">
    <text evidence="2">Cofactor biosynthesis; ubiquinone biosynthesis.</text>
</comment>
<dbReference type="PANTHER" id="PTHR43876:SF8">
    <property type="entry name" value="2-OCTAPRENYL-6-METHOXYPHENOL HYDROXYLASE"/>
    <property type="match status" value="1"/>
</dbReference>
<evidence type="ECO:0000313" key="9">
    <source>
        <dbReference type="EMBL" id="MBF6058282.1"/>
    </source>
</evidence>
<evidence type="ECO:0000313" key="10">
    <source>
        <dbReference type="Proteomes" id="UP001193680"/>
    </source>
</evidence>
<dbReference type="PANTHER" id="PTHR43876">
    <property type="entry name" value="UBIQUINONE BIOSYNTHESIS MONOOXYGENASE COQ6, MITOCHONDRIAL"/>
    <property type="match status" value="1"/>
</dbReference>
<dbReference type="InterPro" id="IPR051205">
    <property type="entry name" value="UbiH/COQ6_monooxygenase"/>
</dbReference>
<keyword evidence="4" id="KW-0285">Flavoprotein</keyword>
<dbReference type="PRINTS" id="PR00420">
    <property type="entry name" value="RNGMNOXGNASE"/>
</dbReference>
<keyword evidence="5" id="KW-0274">FAD</keyword>
<dbReference type="InterPro" id="IPR036188">
    <property type="entry name" value="FAD/NAD-bd_sf"/>
</dbReference>
<comment type="similarity">
    <text evidence="3">Belongs to the UbiH/COQ6 family.</text>
</comment>
<keyword evidence="6" id="KW-0560">Oxidoreductase</keyword>
<evidence type="ECO:0000256" key="7">
    <source>
        <dbReference type="ARBA" id="ARBA00023033"/>
    </source>
</evidence>
<evidence type="ECO:0000259" key="8">
    <source>
        <dbReference type="Pfam" id="PF01494"/>
    </source>
</evidence>
<gene>
    <name evidence="9" type="ORF">H8792_008000</name>
</gene>
<dbReference type="Pfam" id="PF01494">
    <property type="entry name" value="FAD_binding_3"/>
    <property type="match status" value="1"/>
</dbReference>
<keyword evidence="10" id="KW-1185">Reference proteome</keyword>
<accession>A0ABS0BWU7</accession>
<reference evidence="9 10" key="1">
    <citation type="submission" date="2020-11" db="EMBL/GenBank/DDBJ databases">
        <title>Sulfur oxidizing isolate from Hospital Hole Sinkhole.</title>
        <authorList>
            <person name="Scott K.M."/>
        </authorList>
    </citation>
    <scope>NUCLEOTIDE SEQUENCE [LARGE SCALE GENOMIC DNA]</scope>
    <source>
        <strain evidence="9 10">HH1</strain>
    </source>
</reference>
<comment type="cofactor">
    <cofactor evidence="1">
        <name>FAD</name>
        <dbReference type="ChEBI" id="CHEBI:57692"/>
    </cofactor>
</comment>
<dbReference type="InterPro" id="IPR002938">
    <property type="entry name" value="FAD-bd"/>
</dbReference>
<name>A0ABS0BWU7_9GAMM</name>
<evidence type="ECO:0000256" key="1">
    <source>
        <dbReference type="ARBA" id="ARBA00001974"/>
    </source>
</evidence>
<protein>
    <submittedName>
        <fullName evidence="9">FAD-dependent monooxygenase</fullName>
    </submittedName>
</protein>
<evidence type="ECO:0000256" key="4">
    <source>
        <dbReference type="ARBA" id="ARBA00022630"/>
    </source>
</evidence>
<keyword evidence="7 9" id="KW-0503">Monooxygenase</keyword>
<evidence type="ECO:0000256" key="3">
    <source>
        <dbReference type="ARBA" id="ARBA00005349"/>
    </source>
</evidence>
<comment type="caution">
    <text evidence="9">The sequence shown here is derived from an EMBL/GenBank/DDBJ whole genome shotgun (WGS) entry which is preliminary data.</text>
</comment>
<evidence type="ECO:0000256" key="2">
    <source>
        <dbReference type="ARBA" id="ARBA00004749"/>
    </source>
</evidence>
<feature type="domain" description="FAD-binding" evidence="8">
    <location>
        <begin position="11"/>
        <end position="358"/>
    </location>
</feature>
<dbReference type="InterPro" id="IPR010971">
    <property type="entry name" value="UbiH/COQ6"/>
</dbReference>